<reference evidence="1 2" key="1">
    <citation type="journal article" date="2018" name="Int. J. Syst. Evol. Microbiol.">
        <title>Micromonospora globbae sp. nov., an endophytic actinomycete isolated from roots of Globba winitii C. H. Wright.</title>
        <authorList>
            <person name="Kuncharoen N."/>
            <person name="Pittayakhajonwut P."/>
            <person name="Tanasupawat S."/>
        </authorList>
    </citation>
    <scope>NUCLEOTIDE SEQUENCE [LARGE SCALE GENOMIC DNA]</scope>
    <source>
        <strain evidence="1 2">WPS1-2</strain>
    </source>
</reference>
<name>A0A420EQB1_9ACTN</name>
<organism evidence="1 2">
    <name type="scientific">Micromonospora globbae</name>
    <dbReference type="NCBI Taxonomy" id="1894969"/>
    <lineage>
        <taxon>Bacteria</taxon>
        <taxon>Bacillati</taxon>
        <taxon>Actinomycetota</taxon>
        <taxon>Actinomycetes</taxon>
        <taxon>Micromonosporales</taxon>
        <taxon>Micromonosporaceae</taxon>
        <taxon>Micromonospora</taxon>
    </lineage>
</organism>
<proteinExistence type="predicted"/>
<dbReference type="Gene3D" id="2.130.10.10">
    <property type="entry name" value="YVTN repeat-like/Quinoprotein amine dehydrogenase"/>
    <property type="match status" value="2"/>
</dbReference>
<evidence type="ECO:0008006" key="3">
    <source>
        <dbReference type="Google" id="ProtNLM"/>
    </source>
</evidence>
<gene>
    <name evidence="1" type="ORF">D7I43_31120</name>
</gene>
<dbReference type="PROSITE" id="PS51318">
    <property type="entry name" value="TAT"/>
    <property type="match status" value="1"/>
</dbReference>
<dbReference type="RefSeq" id="WP_120332141.1">
    <property type="nucleotide sequence ID" value="NZ_RAQQ01000046.1"/>
</dbReference>
<sequence length="645" mass="69334">MPLSRRTVLRAAVTGAALATLRPGMTSANTPAEGTITDLGPASITNALGNAVFVGGLLYAVTRGLSPNAVGVYDPEADHVIRHYDIPSGIGAWAMVAIGTDVYVGTHIPSDLYRIDTLAHTVTKVASFDDQFIWNIAASSDGKIYLGTSETGRVIEYDPVTRTTRDLGQPVPGEQYVRSIAADATTVWAGIGAHAHLVAIDRASDAKREILPSELVARDFVASMTMSDTHLAMGISSLGELLVLAKADPTDYQIVKATAPGEKYVTATAILGDDVYFTGRPSGTLYRYRRATGQVEALGVPYPEAATPALLAHAGKVWGIQDGALFVYDPATDTIDYRNLVQRGFRAAAEQPMTVMSDGRRVYVSGKGGVQVHDRTTGDQTRIGMPGQPKAMVAIDDRAYLGLYTQALLYGWRPGDSEATLLARIANRQDRPRDMVYDEHLQLLVIPTQPEPGQPDGALALYHVPTGKLDVYRPVVDQQSIYSVTTLRGTAYLGTYIQEGFGLPPATTTARLAGFDLRRRRLDWQLEPVPGATFIADLAYAKNQIYGVTDTGILFEFAPAGRTVLRTVRVGAVGGDLVVRDDVLYGTDGGRVYRVDLESLRVSTVVDGLDGAWFDGAKLAADPSGRGLYTLRDRNLIHIAVGGPR</sequence>
<evidence type="ECO:0000313" key="2">
    <source>
        <dbReference type="Proteomes" id="UP000285744"/>
    </source>
</evidence>
<comment type="caution">
    <text evidence="1">The sequence shown here is derived from an EMBL/GenBank/DDBJ whole genome shotgun (WGS) entry which is preliminary data.</text>
</comment>
<dbReference type="InterPro" id="IPR015943">
    <property type="entry name" value="WD40/YVTN_repeat-like_dom_sf"/>
</dbReference>
<dbReference type="OrthoDB" id="57332at2"/>
<dbReference type="Proteomes" id="UP000285744">
    <property type="component" value="Unassembled WGS sequence"/>
</dbReference>
<dbReference type="SUPFAM" id="SSF50969">
    <property type="entry name" value="YVTN repeat-like/Quinoprotein amine dehydrogenase"/>
    <property type="match status" value="1"/>
</dbReference>
<accession>A0A420EQB1</accession>
<dbReference type="EMBL" id="RAQQ01000046">
    <property type="protein sequence ID" value="RKF22857.1"/>
    <property type="molecule type" value="Genomic_DNA"/>
</dbReference>
<evidence type="ECO:0000313" key="1">
    <source>
        <dbReference type="EMBL" id="RKF22857.1"/>
    </source>
</evidence>
<dbReference type="AlphaFoldDB" id="A0A420EQB1"/>
<dbReference type="InterPro" id="IPR011044">
    <property type="entry name" value="Quino_amine_DH_bsu"/>
</dbReference>
<dbReference type="SUPFAM" id="SSF69322">
    <property type="entry name" value="Tricorn protease domain 2"/>
    <property type="match status" value="1"/>
</dbReference>
<protein>
    <recommendedName>
        <fullName evidence="3">WD40 repeat domain-containing protein</fullName>
    </recommendedName>
</protein>
<dbReference type="InterPro" id="IPR006311">
    <property type="entry name" value="TAT_signal"/>
</dbReference>